<name>A0A976MBU1_THEOR</name>
<dbReference type="EMBL" id="CP056070">
    <property type="protein sequence ID" value="UKK01405.2"/>
    <property type="molecule type" value="Genomic_DNA"/>
</dbReference>
<feature type="region of interest" description="Disordered" evidence="1">
    <location>
        <begin position="392"/>
        <end position="411"/>
    </location>
</feature>
<organism evidence="2 3">
    <name type="scientific">Theileria orientalis</name>
    <dbReference type="NCBI Taxonomy" id="68886"/>
    <lineage>
        <taxon>Eukaryota</taxon>
        <taxon>Sar</taxon>
        <taxon>Alveolata</taxon>
        <taxon>Apicomplexa</taxon>
        <taxon>Aconoidasida</taxon>
        <taxon>Piroplasmida</taxon>
        <taxon>Theileriidae</taxon>
        <taxon>Theileria</taxon>
    </lineage>
</organism>
<dbReference type="AlphaFoldDB" id="A0A976MBU1"/>
<evidence type="ECO:0000313" key="2">
    <source>
        <dbReference type="EMBL" id="UKK01405.2"/>
    </source>
</evidence>
<evidence type="ECO:0000256" key="1">
    <source>
        <dbReference type="SAM" id="MobiDB-lite"/>
    </source>
</evidence>
<accession>A0A976MBU1</accession>
<sequence>MNLNIVPYCTILILVIRRLDVFTSYATDSPIQNRNLNVQHNNNNNRVVRAAQATGQDSATINVSDSDEDELELDTSNLNNSAISVNPAGRNVVATTPVVKATTPKSNSISLPDTDYEGPVSMPRPGGATPRARTAVPVAASANVVAAPTARTPVAVAASAPLAAGGAAPAAAQPMARAASAAPQPMARAVPVAAQPGGTPIGSPQAQKSKGISLAYSDFEGPTSMPRPGGMSQAAAAPKPAAVAGAAPVAAMPKPAGMPKVIPSKGPQGLPGAASATKVTVSGQAPGKSKFDDILLSDVEDAMKKNKYDDIPLSDVEDVVKKSKPTDILLSDIETTPKKSKYEDIALSDTEGFDPIGPKGGAKMNMGGAMPKQRAGSLSGSGEFEDVPLDGVSDFGMGSSRGHPPKTKMISRSKAEDIVLSDAGEFEDILVETDNEGADKGPRKLAGFGAAAKAATKPGDAGSIYEVKVQDRGHDHREAQRQPPPMAQRRAYVQPLKLVVDISKKWSTDELEYKRIDNRRMDIFTAIDPHLIYKVKNFDDTLWEAKNGAFVKMVEIETRSDKPPLVTVYLPDEVFPMGGDTTVEIAATIQEDQMSDFSEFSKFAVRQKKISEATKGDLMVTEVRPGGYDSDASIIETKRPKRRTMPGGIVHVVILDVKNKHSSDKITYERQGEFDVFTAVEPYLIDKVQKRNQLIWRSTNMNYASRVIQKKTGSKRNFRIFFPYFTAQCSDSGSEDERIKREVDEHFKQAQIEANLMSKMQAQQAQMYASQPPMFAPAVHTNTFQPNYPAPPHVPPPQLYRHPFMMPPPTGPVHEPFITVQDRYETYTSQPKRGPRPPHHTAHTESPTDHMSEHHGHHPRMHPGRKVGPEVDPNVEIVELYKVEERLLHEESEPESPDFMKHLTLDVENKKTTEFVLFEELEDKTLAFTAKDRFLFGVVKKGERTLWTSKDGRYSKKILMRERENDIPMLRVFLPRLKPASRASQALRVELDINYKFSTNEYDYRIVHENYPQRLIKHTYTTKGGSKFQVVRRSDHVVWRAADDGELSDQVLVIRYPEMNIEQVLINLPDGTARKYTKPERCVNYYRNWVDRGAVPLFSPDTQSVALDISNRYDTHYYQFIKMGDVSTFTARYGYVFTAVFDRRFLVWASTGTEFAVSVEIVGEYDMTIQLCTTNRRFAKAENDVWYEYTDKLEATPIYVRASQYIV</sequence>
<feature type="region of interest" description="Disordered" evidence="1">
    <location>
        <begin position="826"/>
        <end position="870"/>
    </location>
</feature>
<feature type="compositionally biased region" description="Basic and acidic residues" evidence="1">
    <location>
        <begin position="842"/>
        <end position="854"/>
    </location>
</feature>
<proteinExistence type="predicted"/>
<gene>
    <name evidence="2" type="ORF">MACK_002219</name>
</gene>
<reference evidence="2" key="1">
    <citation type="submission" date="2022-07" db="EMBL/GenBank/DDBJ databases">
        <title>Evaluation of T. orientalis genome assembly methods using nanopore sequencing and analysis of variation between genomes.</title>
        <authorList>
            <person name="Yam J."/>
            <person name="Micallef M.L."/>
            <person name="Liu M."/>
            <person name="Djordjevic S.P."/>
            <person name="Bogema D.R."/>
            <person name="Jenkins C."/>
        </authorList>
    </citation>
    <scope>NUCLEOTIDE SEQUENCE</scope>
    <source>
        <strain evidence="2">Goon Nure</strain>
    </source>
</reference>
<feature type="compositionally biased region" description="Basic residues" evidence="1">
    <location>
        <begin position="855"/>
        <end position="865"/>
    </location>
</feature>
<protein>
    <submittedName>
        <fullName evidence="2">Uncharacterized protein</fullName>
    </submittedName>
</protein>
<dbReference type="Proteomes" id="UP000244811">
    <property type="component" value="Chromosome 3"/>
</dbReference>
<evidence type="ECO:0000313" key="3">
    <source>
        <dbReference type="Proteomes" id="UP000244811"/>
    </source>
</evidence>